<keyword evidence="2" id="KW-1185">Reference proteome</keyword>
<protein>
    <submittedName>
        <fullName evidence="1">SIMPL domain-containing protein</fullName>
    </submittedName>
</protein>
<dbReference type="InterPro" id="IPR052022">
    <property type="entry name" value="26kDa_periplasmic_antigen"/>
</dbReference>
<gene>
    <name evidence="1" type="ORF">ACJDU8_13605</name>
</gene>
<dbReference type="InterPro" id="IPR007497">
    <property type="entry name" value="SIMPL/DUF541"/>
</dbReference>
<dbReference type="Proteomes" id="UP001623660">
    <property type="component" value="Unassembled WGS sequence"/>
</dbReference>
<dbReference type="Gene3D" id="3.30.70.2970">
    <property type="entry name" value="Protein of unknown function (DUF541), domain 2"/>
    <property type="match status" value="1"/>
</dbReference>
<dbReference type="Pfam" id="PF04402">
    <property type="entry name" value="SIMPL"/>
    <property type="match status" value="1"/>
</dbReference>
<organism evidence="1 2">
    <name type="scientific">Candidatus Clostridium eludens</name>
    <dbReference type="NCBI Taxonomy" id="3381663"/>
    <lineage>
        <taxon>Bacteria</taxon>
        <taxon>Bacillati</taxon>
        <taxon>Bacillota</taxon>
        <taxon>Clostridia</taxon>
        <taxon>Eubacteriales</taxon>
        <taxon>Clostridiaceae</taxon>
        <taxon>Clostridium</taxon>
    </lineage>
</organism>
<dbReference type="PANTHER" id="PTHR34387:SF2">
    <property type="entry name" value="SLR1258 PROTEIN"/>
    <property type="match status" value="1"/>
</dbReference>
<dbReference type="PANTHER" id="PTHR34387">
    <property type="entry name" value="SLR1258 PROTEIN"/>
    <property type="match status" value="1"/>
</dbReference>
<reference evidence="1 2" key="1">
    <citation type="submission" date="2024-11" db="EMBL/GenBank/DDBJ databases">
        <authorList>
            <person name="Heng Y.C."/>
            <person name="Lim A.C.H."/>
            <person name="Lee J.K.Y."/>
            <person name="Kittelmann S."/>
        </authorList>
    </citation>
    <scope>NUCLEOTIDE SEQUENCE [LARGE SCALE GENOMIC DNA]</scope>
    <source>
        <strain evidence="1 2">WILCCON 0269</strain>
    </source>
</reference>
<sequence length="259" mass="27718">MLILKSINLLKRKWPLIFMSTAIFLFLFGVIPSSNCKVLAAENATNEASARTINVTGYGEVNVVPDIGYLYLGVTTENSTLDEAQKNNSTTINKVIEAVKKAGVVSEDIKTSNYSINPKYNYDDKTGTSTIIGYTVNSTLNVTVKDIASIGNIIDTAIASGANISNGVTFGVSNYEKYYNEALTNAILNAKSKAQAIATALDVKLSTLTTITENSNGIPIEYPISYDSASLKNIGGSEGTTIETGVYKIGANVSVVYQY</sequence>
<dbReference type="Gene3D" id="3.30.110.170">
    <property type="entry name" value="Protein of unknown function (DUF541), domain 1"/>
    <property type="match status" value="1"/>
</dbReference>
<accession>A0ABW8SN38</accession>
<name>A0ABW8SN38_9CLOT</name>
<comment type="caution">
    <text evidence="1">The sequence shown here is derived from an EMBL/GenBank/DDBJ whole genome shotgun (WGS) entry which is preliminary data.</text>
</comment>
<proteinExistence type="predicted"/>
<dbReference type="RefSeq" id="WP_406792693.1">
    <property type="nucleotide sequence ID" value="NZ_JBJHZX010000019.1"/>
</dbReference>
<evidence type="ECO:0000313" key="2">
    <source>
        <dbReference type="Proteomes" id="UP001623660"/>
    </source>
</evidence>
<evidence type="ECO:0000313" key="1">
    <source>
        <dbReference type="EMBL" id="MFL0196584.1"/>
    </source>
</evidence>
<dbReference type="EMBL" id="JBJHZX010000019">
    <property type="protein sequence ID" value="MFL0196584.1"/>
    <property type="molecule type" value="Genomic_DNA"/>
</dbReference>